<reference evidence="1" key="1">
    <citation type="submission" date="2018-03" db="EMBL/GenBank/DDBJ databases">
        <authorList>
            <person name="Guldener U."/>
        </authorList>
    </citation>
    <scope>NUCLEOTIDE SEQUENCE</scope>
</reference>
<accession>A0AAE8SQH7</accession>
<name>A0AAE8SQH7_9HYPO</name>
<evidence type="ECO:0000313" key="1">
    <source>
        <dbReference type="EMBL" id="SPJ92454.1"/>
    </source>
</evidence>
<organism evidence="1 2">
    <name type="scientific">Fusarium torulosum</name>
    <dbReference type="NCBI Taxonomy" id="33205"/>
    <lineage>
        <taxon>Eukaryota</taxon>
        <taxon>Fungi</taxon>
        <taxon>Dikarya</taxon>
        <taxon>Ascomycota</taxon>
        <taxon>Pezizomycotina</taxon>
        <taxon>Sordariomycetes</taxon>
        <taxon>Hypocreomycetidae</taxon>
        <taxon>Hypocreales</taxon>
        <taxon>Nectriaceae</taxon>
        <taxon>Fusarium</taxon>
    </lineage>
</organism>
<gene>
    <name evidence="1" type="ORF">FTOL_13741</name>
</gene>
<protein>
    <recommendedName>
        <fullName evidence="3">Fungal N-terminal domain-containing protein</fullName>
    </recommendedName>
</protein>
<evidence type="ECO:0000313" key="2">
    <source>
        <dbReference type="Proteomes" id="UP001187734"/>
    </source>
</evidence>
<keyword evidence="2" id="KW-1185">Reference proteome</keyword>
<sequence>MDPISALSLTVNIFQVIGFAIDVVHVSLQIHDAGTLDTFKDLESAASKTRKAVKSLTAKSARQESLQEKHLLDQELLELTNETLQIAGELDSLLQKVHDKGLGKSLSSTMLKTLKTVWYKDKVLKLQQRLHGAPEELQFHLVVSIRNRLNEQSVQLDHAIRALDDDARAALVRVIGGLSTLQDQSDSILSQQARSEVLAKERHNELLTVIGNPSQRGKNSRTSRNWLVEASGYLVEMRKATRKERAQAAIVSSLWFPTMQDREDGISEAHKATYGWIYQDPKEDFQ</sequence>
<comment type="caution">
    <text evidence="1">The sequence shown here is derived from an EMBL/GenBank/DDBJ whole genome shotgun (WGS) entry which is preliminary data.</text>
</comment>
<evidence type="ECO:0008006" key="3">
    <source>
        <dbReference type="Google" id="ProtNLM"/>
    </source>
</evidence>
<dbReference type="AlphaFoldDB" id="A0AAE8SQH7"/>
<dbReference type="Proteomes" id="UP001187734">
    <property type="component" value="Unassembled WGS sequence"/>
</dbReference>
<proteinExistence type="predicted"/>
<dbReference type="EMBL" id="ONZP01000994">
    <property type="protein sequence ID" value="SPJ92454.1"/>
    <property type="molecule type" value="Genomic_DNA"/>
</dbReference>